<sequence>MNVLKTRPGLVYVAILVLLVVCIPMLREARHVHSLQGWPSGMSQPHRGFLG</sequence>
<evidence type="ECO:0008006" key="4">
    <source>
        <dbReference type="Google" id="ProtNLM"/>
    </source>
</evidence>
<dbReference type="Proteomes" id="UP001241472">
    <property type="component" value="Unassembled WGS sequence"/>
</dbReference>
<keyword evidence="1" id="KW-0472">Membrane</keyword>
<evidence type="ECO:0000313" key="2">
    <source>
        <dbReference type="EMBL" id="MDP9838227.1"/>
    </source>
</evidence>
<reference evidence="2 3" key="1">
    <citation type="submission" date="2023-07" db="EMBL/GenBank/DDBJ databases">
        <title>Sorghum-associated microbial communities from plants grown in Nebraska, USA.</title>
        <authorList>
            <person name="Schachtman D."/>
        </authorList>
    </citation>
    <scope>NUCLEOTIDE SEQUENCE [LARGE SCALE GENOMIC DNA]</scope>
    <source>
        <strain evidence="2 3">DS1307</strain>
    </source>
</reference>
<evidence type="ECO:0000256" key="1">
    <source>
        <dbReference type="SAM" id="Phobius"/>
    </source>
</evidence>
<proteinExistence type="predicted"/>
<comment type="caution">
    <text evidence="2">The sequence shown here is derived from an EMBL/GenBank/DDBJ whole genome shotgun (WGS) entry which is preliminary data.</text>
</comment>
<protein>
    <recommendedName>
        <fullName evidence="4">Transmembrane protein</fullName>
    </recommendedName>
</protein>
<organism evidence="2 3">
    <name type="scientific">Neorhizobium huautlense</name>
    <dbReference type="NCBI Taxonomy" id="67774"/>
    <lineage>
        <taxon>Bacteria</taxon>
        <taxon>Pseudomonadati</taxon>
        <taxon>Pseudomonadota</taxon>
        <taxon>Alphaproteobacteria</taxon>
        <taxon>Hyphomicrobiales</taxon>
        <taxon>Rhizobiaceae</taxon>
        <taxon>Rhizobium/Agrobacterium group</taxon>
        <taxon>Neorhizobium</taxon>
    </lineage>
</organism>
<gene>
    <name evidence="2" type="ORF">J2T09_002994</name>
</gene>
<evidence type="ECO:0000313" key="3">
    <source>
        <dbReference type="Proteomes" id="UP001241472"/>
    </source>
</evidence>
<keyword evidence="1" id="KW-1133">Transmembrane helix</keyword>
<keyword evidence="1" id="KW-0812">Transmembrane</keyword>
<accession>A0ABT9PUS8</accession>
<dbReference type="RefSeq" id="WP_306835915.1">
    <property type="nucleotide sequence ID" value="NZ_JAUSRF010000009.1"/>
</dbReference>
<dbReference type="EMBL" id="JAUSRF010000009">
    <property type="protein sequence ID" value="MDP9838227.1"/>
    <property type="molecule type" value="Genomic_DNA"/>
</dbReference>
<keyword evidence="3" id="KW-1185">Reference proteome</keyword>
<feature type="transmembrane region" description="Helical" evidence="1">
    <location>
        <begin position="6"/>
        <end position="26"/>
    </location>
</feature>
<name>A0ABT9PUS8_9HYPH</name>